<keyword evidence="2" id="KW-0808">Transferase</keyword>
<protein>
    <submittedName>
        <fullName evidence="2">Glycosyltransferase</fullName>
        <ecNumber evidence="2">2.4.-.-</ecNumber>
    </submittedName>
</protein>
<evidence type="ECO:0000313" key="3">
    <source>
        <dbReference type="Proteomes" id="UP001432014"/>
    </source>
</evidence>
<dbReference type="PANTHER" id="PTHR43685">
    <property type="entry name" value="GLYCOSYLTRANSFERASE"/>
    <property type="match status" value="1"/>
</dbReference>
<dbReference type="PANTHER" id="PTHR43685:SF2">
    <property type="entry name" value="GLYCOSYLTRANSFERASE 2-LIKE DOMAIN-CONTAINING PROTEIN"/>
    <property type="match status" value="1"/>
</dbReference>
<accession>A0ABZ1W4J9</accession>
<name>A0ABZ1W4J9_9ACTN</name>
<evidence type="ECO:0000313" key="2">
    <source>
        <dbReference type="EMBL" id="WUS55762.1"/>
    </source>
</evidence>
<dbReference type="EMBL" id="CP108482">
    <property type="protein sequence ID" value="WUS55762.1"/>
    <property type="molecule type" value="Genomic_DNA"/>
</dbReference>
<dbReference type="Gene3D" id="3.90.550.10">
    <property type="entry name" value="Spore Coat Polysaccharide Biosynthesis Protein SpsA, Chain A"/>
    <property type="match status" value="1"/>
</dbReference>
<sequence length="422" mass="45510">MSDRTAGPAPTLARIVELDLDEPSGLRPPGACGTVEPAGPVLALVRSKGHPIGLVSGNGAAGDPAGLRRALVEAALRDLPLPDRPGGPAPAAEPPATARPPLVSVIVCTRDRTEMLRRSLDSVVRTVYPRAEIIVVDNAPTSDSTEQLVRSRYADRIRYVREPVPGLSWARNRGLAQARGEICAFTDDDAIADPHWVDAVVESFRRDASVGCVTGLVLAAELETEAQVLLEQYGSSARGYATRSWSLGDRADDPLVQFSVGRFGCGANMAFRTDVLRGFGGFDTATGAGTPARGGEDLLAFLHVLTSGHTVTYQPDAIVWHRHRRTMDALTTQVFNFGVGYGAFLAAAVSREPSLLVELVRRLPRGVWNWQAARRRHVRSAPDARTVQRRLGHLEFGGLLAGPFAYLVSLWKQRGLQPGEWP</sequence>
<dbReference type="CDD" id="cd00761">
    <property type="entry name" value="Glyco_tranf_GTA_type"/>
    <property type="match status" value="1"/>
</dbReference>
<dbReference type="Pfam" id="PF00535">
    <property type="entry name" value="Glycos_transf_2"/>
    <property type="match status" value="1"/>
</dbReference>
<gene>
    <name evidence="2" type="ORF">OG469_09680</name>
</gene>
<dbReference type="Proteomes" id="UP001432014">
    <property type="component" value="Chromosome"/>
</dbReference>
<reference evidence="2 3" key="1">
    <citation type="submission" date="2022-10" db="EMBL/GenBank/DDBJ databases">
        <title>The complete genomes of actinobacterial strains from the NBC collection.</title>
        <authorList>
            <person name="Joergensen T.S."/>
            <person name="Alvarez Arevalo M."/>
            <person name="Sterndorff E.B."/>
            <person name="Faurdal D."/>
            <person name="Vuksanovic O."/>
            <person name="Mourched A.-S."/>
            <person name="Charusanti P."/>
            <person name="Shaw S."/>
            <person name="Blin K."/>
            <person name="Weber T."/>
        </authorList>
    </citation>
    <scope>NUCLEOTIDE SEQUENCE [LARGE SCALE GENOMIC DNA]</scope>
    <source>
        <strain evidence="2 3">NBC_01247</strain>
    </source>
</reference>
<feature type="domain" description="Glycosyltransferase 2-like" evidence="1">
    <location>
        <begin position="104"/>
        <end position="277"/>
    </location>
</feature>
<organism evidence="2 3">
    <name type="scientific">Kitasatospora herbaricolor</name>
    <dbReference type="NCBI Taxonomy" id="68217"/>
    <lineage>
        <taxon>Bacteria</taxon>
        <taxon>Bacillati</taxon>
        <taxon>Actinomycetota</taxon>
        <taxon>Actinomycetes</taxon>
        <taxon>Kitasatosporales</taxon>
        <taxon>Streptomycetaceae</taxon>
        <taxon>Kitasatospora</taxon>
    </lineage>
</organism>
<dbReference type="InterPro" id="IPR001173">
    <property type="entry name" value="Glyco_trans_2-like"/>
</dbReference>
<dbReference type="SUPFAM" id="SSF53448">
    <property type="entry name" value="Nucleotide-diphospho-sugar transferases"/>
    <property type="match status" value="1"/>
</dbReference>
<dbReference type="RefSeq" id="WP_329499613.1">
    <property type="nucleotide sequence ID" value="NZ_CP108460.1"/>
</dbReference>
<dbReference type="InterPro" id="IPR029044">
    <property type="entry name" value="Nucleotide-diphossugar_trans"/>
</dbReference>
<keyword evidence="2" id="KW-0328">Glycosyltransferase</keyword>
<proteinExistence type="predicted"/>
<dbReference type="InterPro" id="IPR050834">
    <property type="entry name" value="Glycosyltransf_2"/>
</dbReference>
<dbReference type="GO" id="GO:0016757">
    <property type="term" value="F:glycosyltransferase activity"/>
    <property type="evidence" value="ECO:0007669"/>
    <property type="project" value="UniProtKB-KW"/>
</dbReference>
<dbReference type="EC" id="2.4.-.-" evidence="2"/>
<evidence type="ECO:0000259" key="1">
    <source>
        <dbReference type="Pfam" id="PF00535"/>
    </source>
</evidence>
<keyword evidence="3" id="KW-1185">Reference proteome</keyword>